<dbReference type="Proteomes" id="UP000663860">
    <property type="component" value="Unassembled WGS sequence"/>
</dbReference>
<sequence>MPMKWIHTNNWSGGYLNEQHMPFVPLPPSLTTGSFNSIRKNEVQFQDHSEISRLLSENEKITIAAMEYALENGIIQALDFNEETEKFYPGDDELWGG</sequence>
<dbReference type="AlphaFoldDB" id="A0A818SP79"/>
<protein>
    <submittedName>
        <fullName evidence="2">Uncharacterized protein</fullName>
    </submittedName>
</protein>
<evidence type="ECO:0000313" key="1">
    <source>
        <dbReference type="EMBL" id="CAF0950448.1"/>
    </source>
</evidence>
<proteinExistence type="predicted"/>
<dbReference type="EMBL" id="CAJNOE010000127">
    <property type="protein sequence ID" value="CAF0950448.1"/>
    <property type="molecule type" value="Genomic_DNA"/>
</dbReference>
<comment type="caution">
    <text evidence="2">The sequence shown here is derived from an EMBL/GenBank/DDBJ whole genome shotgun (WGS) entry which is preliminary data.</text>
</comment>
<gene>
    <name evidence="1" type="ORF">IZO911_LOCUS14966</name>
    <name evidence="2" type="ORF">KXQ929_LOCUS9167</name>
</gene>
<accession>A0A818SP79</accession>
<dbReference type="EMBL" id="CAJOBB010000410">
    <property type="protein sequence ID" value="CAF3673623.1"/>
    <property type="molecule type" value="Genomic_DNA"/>
</dbReference>
<organism evidence="2 3">
    <name type="scientific">Adineta steineri</name>
    <dbReference type="NCBI Taxonomy" id="433720"/>
    <lineage>
        <taxon>Eukaryota</taxon>
        <taxon>Metazoa</taxon>
        <taxon>Spiralia</taxon>
        <taxon>Gnathifera</taxon>
        <taxon>Rotifera</taxon>
        <taxon>Eurotatoria</taxon>
        <taxon>Bdelloidea</taxon>
        <taxon>Adinetida</taxon>
        <taxon>Adinetidae</taxon>
        <taxon>Adineta</taxon>
    </lineage>
</organism>
<evidence type="ECO:0000313" key="3">
    <source>
        <dbReference type="Proteomes" id="UP000663868"/>
    </source>
</evidence>
<name>A0A818SP79_9BILA</name>
<evidence type="ECO:0000313" key="2">
    <source>
        <dbReference type="EMBL" id="CAF3673623.1"/>
    </source>
</evidence>
<dbReference type="Proteomes" id="UP000663868">
    <property type="component" value="Unassembled WGS sequence"/>
</dbReference>
<reference evidence="2" key="1">
    <citation type="submission" date="2021-02" db="EMBL/GenBank/DDBJ databases">
        <authorList>
            <person name="Nowell W R."/>
        </authorList>
    </citation>
    <scope>NUCLEOTIDE SEQUENCE</scope>
</reference>